<gene>
    <name evidence="9" type="ORF">PITG_23095</name>
</gene>
<dbReference type="GeneID" id="9469432"/>
<keyword evidence="8" id="KW-0732">Signal</keyword>
<evidence type="ECO:0000313" key="10">
    <source>
        <dbReference type="Proteomes" id="UP000006643"/>
    </source>
</evidence>
<dbReference type="InterPro" id="IPR002200">
    <property type="entry name" value="Elicitin"/>
</dbReference>
<comment type="similarity">
    <text evidence="2 6">Belongs to the elicitin family.</text>
</comment>
<keyword evidence="10" id="KW-1185">Reference proteome</keyword>
<dbReference type="RefSeq" id="XP_002897306.1">
    <property type="nucleotide sequence ID" value="XM_002897260.1"/>
</dbReference>
<evidence type="ECO:0000256" key="8">
    <source>
        <dbReference type="SAM" id="SignalP"/>
    </source>
</evidence>
<evidence type="ECO:0000256" key="2">
    <source>
        <dbReference type="ARBA" id="ARBA00009544"/>
    </source>
</evidence>
<dbReference type="Proteomes" id="UP000006643">
    <property type="component" value="Unassembled WGS sequence"/>
</dbReference>
<comment type="subcellular location">
    <subcellularLocation>
        <location evidence="1 6">Secreted</location>
    </subcellularLocation>
</comment>
<feature type="signal peptide" evidence="8">
    <location>
        <begin position="1"/>
        <end position="19"/>
    </location>
</feature>
<accession>D0NUA9</accession>
<dbReference type="InParanoid" id="D0NUA9"/>
<feature type="chain" id="PRO_5003013664" description="Elicitin" evidence="8">
    <location>
        <begin position="20"/>
        <end position="131"/>
    </location>
</feature>
<dbReference type="KEGG" id="pif:PITG_23095"/>
<evidence type="ECO:0000313" key="9">
    <source>
        <dbReference type="EMBL" id="EEY65242.1"/>
    </source>
</evidence>
<dbReference type="AlphaFoldDB" id="D0NUA9"/>
<dbReference type="EMBL" id="DS028163">
    <property type="protein sequence ID" value="EEY65242.1"/>
    <property type="molecule type" value="Genomic_DNA"/>
</dbReference>
<dbReference type="InterPro" id="IPR036470">
    <property type="entry name" value="Elicitin_sf"/>
</dbReference>
<dbReference type="GO" id="GO:0052040">
    <property type="term" value="P:symbiont-mediated perturbation of host programmed cell death"/>
    <property type="evidence" value="ECO:0007669"/>
    <property type="project" value="UniProtKB-UniRule"/>
</dbReference>
<dbReference type="Gene3D" id="1.10.239.10">
    <property type="entry name" value="Elicitin domain"/>
    <property type="match status" value="1"/>
</dbReference>
<comment type="function">
    <text evidence="6">Induces local and distal defense responses (incompatible hypersensitive reaction) in plants from the solanaceae and cruciferae families. Elicits leaf necrosis and causes the accumulation of pathogenesis-related proteins. Might interact with the lipidic molecules of the plasma membrane.</text>
</comment>
<sequence>MKLLLAIVTAAMLTKSTAADSCAVSTLSRLLLNQNIGQCSDDSGYAFTTGRKPTSAEVGGMCASDACHNLLNDVKAMNLTECTLPIGDKIYLFADLIDFVSDQCDGDTPTPSTVTPEPATAVSSEKVRIRN</sequence>
<name>D0NUA9_PHYIT</name>
<evidence type="ECO:0000256" key="3">
    <source>
        <dbReference type="ARBA" id="ARBA00022525"/>
    </source>
</evidence>
<dbReference type="SUPFAM" id="SSF48647">
    <property type="entry name" value="Fungal elicitin"/>
    <property type="match status" value="1"/>
</dbReference>
<proteinExistence type="inferred from homology"/>
<evidence type="ECO:0000256" key="7">
    <source>
        <dbReference type="SAM" id="MobiDB-lite"/>
    </source>
</evidence>
<evidence type="ECO:0000256" key="6">
    <source>
        <dbReference type="RuleBase" id="RU368111"/>
    </source>
</evidence>
<evidence type="ECO:0000256" key="1">
    <source>
        <dbReference type="ARBA" id="ARBA00004613"/>
    </source>
</evidence>
<keyword evidence="5 6" id="KW-1015">Disulfide bond</keyword>
<evidence type="ECO:0000256" key="5">
    <source>
        <dbReference type="ARBA" id="ARBA00023157"/>
    </source>
</evidence>
<reference evidence="10" key="1">
    <citation type="journal article" date="2009" name="Nature">
        <title>Genome sequence and analysis of the Irish potato famine pathogen Phytophthora infestans.</title>
        <authorList>
            <consortium name="The Broad Institute Genome Sequencing Platform"/>
            <person name="Haas B.J."/>
            <person name="Kamoun S."/>
            <person name="Zody M.C."/>
            <person name="Jiang R.H."/>
            <person name="Handsaker R.E."/>
            <person name="Cano L.M."/>
            <person name="Grabherr M."/>
            <person name="Kodira C.D."/>
            <person name="Raffaele S."/>
            <person name="Torto-Alalibo T."/>
            <person name="Bozkurt T.O."/>
            <person name="Ah-Fong A.M."/>
            <person name="Alvarado L."/>
            <person name="Anderson V.L."/>
            <person name="Armstrong M.R."/>
            <person name="Avrova A."/>
            <person name="Baxter L."/>
            <person name="Beynon J."/>
            <person name="Boevink P.C."/>
            <person name="Bollmann S.R."/>
            <person name="Bos J.I."/>
            <person name="Bulone V."/>
            <person name="Cai G."/>
            <person name="Cakir C."/>
            <person name="Carrington J.C."/>
            <person name="Chawner M."/>
            <person name="Conti L."/>
            <person name="Costanzo S."/>
            <person name="Ewan R."/>
            <person name="Fahlgren N."/>
            <person name="Fischbach M.A."/>
            <person name="Fugelstad J."/>
            <person name="Gilroy E.M."/>
            <person name="Gnerre S."/>
            <person name="Green P.J."/>
            <person name="Grenville-Briggs L.J."/>
            <person name="Griffith J."/>
            <person name="Grunwald N.J."/>
            <person name="Horn K."/>
            <person name="Horner N.R."/>
            <person name="Hu C.H."/>
            <person name="Huitema E."/>
            <person name="Jeong D.H."/>
            <person name="Jones A.M."/>
            <person name="Jones J.D."/>
            <person name="Jones R.W."/>
            <person name="Karlsson E.K."/>
            <person name="Kunjeti S.G."/>
            <person name="Lamour K."/>
            <person name="Liu Z."/>
            <person name="Ma L."/>
            <person name="Maclean D."/>
            <person name="Chibucos M.C."/>
            <person name="McDonald H."/>
            <person name="McWalters J."/>
            <person name="Meijer H.J."/>
            <person name="Morgan W."/>
            <person name="Morris P.F."/>
            <person name="Munro C.A."/>
            <person name="O'Neill K."/>
            <person name="Ospina-Giraldo M."/>
            <person name="Pinzon A."/>
            <person name="Pritchard L."/>
            <person name="Ramsahoye B."/>
            <person name="Ren Q."/>
            <person name="Restrepo S."/>
            <person name="Roy S."/>
            <person name="Sadanandom A."/>
            <person name="Savidor A."/>
            <person name="Schornack S."/>
            <person name="Schwartz D.C."/>
            <person name="Schumann U.D."/>
            <person name="Schwessinger B."/>
            <person name="Seyer L."/>
            <person name="Sharpe T."/>
            <person name="Silvar C."/>
            <person name="Song J."/>
            <person name="Studholme D.J."/>
            <person name="Sykes S."/>
            <person name="Thines M."/>
            <person name="van de Vondervoort P.J."/>
            <person name="Phuntumart V."/>
            <person name="Wawra S."/>
            <person name="Weide R."/>
            <person name="Win J."/>
            <person name="Young C."/>
            <person name="Zhou S."/>
            <person name="Fry W."/>
            <person name="Meyers B.C."/>
            <person name="van West P."/>
            <person name="Ristaino J."/>
            <person name="Govers F."/>
            <person name="Birch P.R."/>
            <person name="Whisson S.C."/>
            <person name="Judelson H.S."/>
            <person name="Nusbaum C."/>
        </authorList>
    </citation>
    <scope>NUCLEOTIDE SEQUENCE [LARGE SCALE GENOMIC DNA]</scope>
    <source>
        <strain evidence="10">T30-4</strain>
    </source>
</reference>
<dbReference type="HOGENOM" id="CLU_087770_2_2_1"/>
<dbReference type="VEuPathDB" id="FungiDB:PITG_23095"/>
<dbReference type="eggNOG" id="ENOG502SQMQ">
    <property type="taxonomic scope" value="Eukaryota"/>
</dbReference>
<feature type="region of interest" description="Disordered" evidence="7">
    <location>
        <begin position="107"/>
        <end position="131"/>
    </location>
</feature>
<organism evidence="9 10">
    <name type="scientific">Phytophthora infestans (strain T30-4)</name>
    <name type="common">Potato late blight agent</name>
    <dbReference type="NCBI Taxonomy" id="403677"/>
    <lineage>
        <taxon>Eukaryota</taxon>
        <taxon>Sar</taxon>
        <taxon>Stramenopiles</taxon>
        <taxon>Oomycota</taxon>
        <taxon>Peronosporomycetes</taxon>
        <taxon>Peronosporales</taxon>
        <taxon>Peronosporaceae</taxon>
        <taxon>Phytophthora</taxon>
    </lineage>
</organism>
<protein>
    <recommendedName>
        <fullName evidence="6">Elicitin</fullName>
    </recommendedName>
</protein>
<dbReference type="GO" id="GO:0005576">
    <property type="term" value="C:extracellular region"/>
    <property type="evidence" value="ECO:0007669"/>
    <property type="project" value="UniProtKB-SubCell"/>
</dbReference>
<evidence type="ECO:0000256" key="4">
    <source>
        <dbReference type="ARBA" id="ARBA00022978"/>
    </source>
</evidence>
<keyword evidence="3 6" id="KW-0964">Secreted</keyword>
<keyword evidence="4 6" id="KW-0928">Hypersensitive response elicitation</keyword>
<dbReference type="OrthoDB" id="127657at2759"/>
<dbReference type="SMART" id="SM01187">
    <property type="entry name" value="Elicitin"/>
    <property type="match status" value="1"/>
</dbReference>
<dbReference type="Pfam" id="PF00964">
    <property type="entry name" value="Elicitin"/>
    <property type="match status" value="1"/>
</dbReference>